<proteinExistence type="predicted"/>
<dbReference type="Proteomes" id="UP000078544">
    <property type="component" value="Unassembled WGS sequence"/>
</dbReference>
<organism evidence="2 3">
    <name type="scientific">Moelleriella libera RCEF 2490</name>
    <dbReference type="NCBI Taxonomy" id="1081109"/>
    <lineage>
        <taxon>Eukaryota</taxon>
        <taxon>Fungi</taxon>
        <taxon>Dikarya</taxon>
        <taxon>Ascomycota</taxon>
        <taxon>Pezizomycotina</taxon>
        <taxon>Sordariomycetes</taxon>
        <taxon>Hypocreomycetidae</taxon>
        <taxon>Hypocreales</taxon>
        <taxon>Clavicipitaceae</taxon>
        <taxon>Moelleriella</taxon>
    </lineage>
</organism>
<keyword evidence="3" id="KW-1185">Reference proteome</keyword>
<feature type="compositionally biased region" description="Low complexity" evidence="1">
    <location>
        <begin position="205"/>
        <end position="216"/>
    </location>
</feature>
<name>A0A168ELF6_9HYPO</name>
<protein>
    <submittedName>
        <fullName evidence="2">Uncharacterized protein</fullName>
    </submittedName>
</protein>
<feature type="compositionally biased region" description="Basic residues" evidence="1">
    <location>
        <begin position="160"/>
        <end position="170"/>
    </location>
</feature>
<evidence type="ECO:0000256" key="1">
    <source>
        <dbReference type="SAM" id="MobiDB-lite"/>
    </source>
</evidence>
<dbReference type="EMBL" id="AZGY01000004">
    <property type="protein sequence ID" value="KZZ98921.1"/>
    <property type="molecule type" value="Genomic_DNA"/>
</dbReference>
<feature type="compositionally biased region" description="Polar residues" evidence="1">
    <location>
        <begin position="295"/>
        <end position="305"/>
    </location>
</feature>
<sequence length="353" mass="38384">MATSLHSSTKMSLASLGSLDSGFAAVPYSQTNKSKPPILMIPPKNPLRNSRIFPDTKPSNQSTVQQKPSATPSNLSAAVLPLTLPHHLPLIGQPDASSGTGDIEQLQDALRLSGYWDELEEFIEPSALTKRSSSSSTLNGDTKKDEEDDEQPVLPVKPRTPTHLRKRRTPSFRGDGGPRPAETTASDGTRKKRNFWSQIRKGRKSVSTVSTEAESVPPLSPVLFEEGPEKSVEDSDSSACEMHTPTSTQCPLEMSVTLGPLISIDENSDLNKSEPDAEPAPASLEVPPSRHSEAASLQPSQTHSSLSERTRKFPLLMRDKTPKHVPLDLPHALTVSIPDGKLFEDDFLDMLAF</sequence>
<gene>
    <name evidence="2" type="ORF">AAL_02472</name>
</gene>
<feature type="region of interest" description="Disordered" evidence="1">
    <location>
        <begin position="127"/>
        <end position="248"/>
    </location>
</feature>
<feature type="region of interest" description="Disordered" evidence="1">
    <location>
        <begin position="265"/>
        <end position="312"/>
    </location>
</feature>
<feature type="compositionally biased region" description="Basic residues" evidence="1">
    <location>
        <begin position="190"/>
        <end position="204"/>
    </location>
</feature>
<reference evidence="2 3" key="1">
    <citation type="journal article" date="2016" name="Genome Biol. Evol.">
        <title>Divergent and convergent evolution of fungal pathogenicity.</title>
        <authorList>
            <person name="Shang Y."/>
            <person name="Xiao G."/>
            <person name="Zheng P."/>
            <person name="Cen K."/>
            <person name="Zhan S."/>
            <person name="Wang C."/>
        </authorList>
    </citation>
    <scope>NUCLEOTIDE SEQUENCE [LARGE SCALE GENOMIC DNA]</scope>
    <source>
        <strain evidence="2 3">RCEF 2490</strain>
    </source>
</reference>
<feature type="region of interest" description="Disordered" evidence="1">
    <location>
        <begin position="26"/>
        <end position="74"/>
    </location>
</feature>
<feature type="compositionally biased region" description="Polar residues" evidence="1">
    <location>
        <begin position="57"/>
        <end position="74"/>
    </location>
</feature>
<comment type="caution">
    <text evidence="2">The sequence shown here is derived from an EMBL/GenBank/DDBJ whole genome shotgun (WGS) entry which is preliminary data.</text>
</comment>
<dbReference type="OrthoDB" id="10661034at2759"/>
<evidence type="ECO:0000313" key="3">
    <source>
        <dbReference type="Proteomes" id="UP000078544"/>
    </source>
</evidence>
<dbReference type="AlphaFoldDB" id="A0A168ELF6"/>
<evidence type="ECO:0000313" key="2">
    <source>
        <dbReference type="EMBL" id="KZZ98921.1"/>
    </source>
</evidence>
<accession>A0A168ELF6</accession>